<dbReference type="EMBL" id="JABCSC020000006">
    <property type="protein sequence ID" value="NSL56967.1"/>
    <property type="molecule type" value="Genomic_DNA"/>
</dbReference>
<comment type="caution">
    <text evidence="2">The sequence shown here is derived from an EMBL/GenBank/DDBJ whole genome shotgun (WGS) entry which is preliminary data.</text>
</comment>
<accession>A0ABX2IPL8</accession>
<keyword evidence="1" id="KW-0812">Transmembrane</keyword>
<feature type="transmembrane region" description="Helical" evidence="1">
    <location>
        <begin position="20"/>
        <end position="44"/>
    </location>
</feature>
<proteinExistence type="predicted"/>
<evidence type="ECO:0000256" key="1">
    <source>
        <dbReference type="SAM" id="Phobius"/>
    </source>
</evidence>
<keyword evidence="1" id="KW-1133">Transmembrane helix</keyword>
<name>A0ABX2IPL8_9RHOO</name>
<gene>
    <name evidence="2" type="ORF">HJ583_018190</name>
</gene>
<keyword evidence="3" id="KW-1185">Reference proteome</keyword>
<sequence>MHPDNAPRSLASLPGWRLPAFSLSHLAAMLLGLLVVAYVAGWMVGQEQERDLQRARQLACQADQHCLRP</sequence>
<reference evidence="2 3" key="1">
    <citation type="submission" date="2020-06" db="EMBL/GenBank/DDBJ databases">
        <title>Draft genome of Uliginosibacterium sp. IMCC34675.</title>
        <authorList>
            <person name="Song J."/>
        </authorList>
    </citation>
    <scope>NUCLEOTIDE SEQUENCE [LARGE SCALE GENOMIC DNA]</scope>
    <source>
        <strain evidence="2 3">IMCC34675</strain>
    </source>
</reference>
<keyword evidence="1" id="KW-0472">Membrane</keyword>
<evidence type="ECO:0000313" key="2">
    <source>
        <dbReference type="EMBL" id="NSL56967.1"/>
    </source>
</evidence>
<protein>
    <submittedName>
        <fullName evidence="2">Uncharacterized protein</fullName>
    </submittedName>
</protein>
<dbReference type="Proteomes" id="UP000778523">
    <property type="component" value="Unassembled WGS sequence"/>
</dbReference>
<evidence type="ECO:0000313" key="3">
    <source>
        <dbReference type="Proteomes" id="UP000778523"/>
    </source>
</evidence>
<dbReference type="RefSeq" id="WP_170023243.1">
    <property type="nucleotide sequence ID" value="NZ_JABCSC020000006.1"/>
</dbReference>
<organism evidence="2 3">
    <name type="scientific">Uliginosibacterium aquaticum</name>
    <dbReference type="NCBI Taxonomy" id="2731212"/>
    <lineage>
        <taxon>Bacteria</taxon>
        <taxon>Pseudomonadati</taxon>
        <taxon>Pseudomonadota</taxon>
        <taxon>Betaproteobacteria</taxon>
        <taxon>Rhodocyclales</taxon>
        <taxon>Zoogloeaceae</taxon>
        <taxon>Uliginosibacterium</taxon>
    </lineage>
</organism>